<dbReference type="InterPro" id="IPR029058">
    <property type="entry name" value="AB_hydrolase_fold"/>
</dbReference>
<dbReference type="PANTHER" id="PTHR43798:SF33">
    <property type="entry name" value="HYDROLASE, PUTATIVE (AFU_ORTHOLOGUE AFUA_2G14860)-RELATED"/>
    <property type="match status" value="1"/>
</dbReference>
<reference evidence="2" key="1">
    <citation type="submission" date="2023-07" db="EMBL/GenBank/DDBJ databases">
        <title>Sorghum-associated microbial communities from plants grown in Nebraska, USA.</title>
        <authorList>
            <person name="Schachtman D."/>
        </authorList>
    </citation>
    <scope>NUCLEOTIDE SEQUENCE</scope>
    <source>
        <strain evidence="2">BE80</strain>
    </source>
</reference>
<organism evidence="2 3">
    <name type="scientific">Paenibacillus amylolyticus</name>
    <dbReference type="NCBI Taxonomy" id="1451"/>
    <lineage>
        <taxon>Bacteria</taxon>
        <taxon>Bacillati</taxon>
        <taxon>Bacillota</taxon>
        <taxon>Bacilli</taxon>
        <taxon>Bacillales</taxon>
        <taxon>Paenibacillaceae</taxon>
        <taxon>Paenibacillus</taxon>
    </lineage>
</organism>
<comment type="caution">
    <text evidence="2">The sequence shown here is derived from an EMBL/GenBank/DDBJ whole genome shotgun (WGS) entry which is preliminary data.</text>
</comment>
<dbReference type="EMBL" id="JAVDTR010000005">
    <property type="protein sequence ID" value="MDR6723627.1"/>
    <property type="molecule type" value="Genomic_DNA"/>
</dbReference>
<dbReference type="InterPro" id="IPR050266">
    <property type="entry name" value="AB_hydrolase_sf"/>
</dbReference>
<protein>
    <submittedName>
        <fullName evidence="2">Pimeloyl-ACP methyl ester carboxylesterase</fullName>
    </submittedName>
</protein>
<evidence type="ECO:0000313" key="3">
    <source>
        <dbReference type="Proteomes" id="UP001254832"/>
    </source>
</evidence>
<name>A0AAP5H0G8_PAEAM</name>
<dbReference type="Pfam" id="PF00561">
    <property type="entry name" value="Abhydrolase_1"/>
    <property type="match status" value="1"/>
</dbReference>
<accession>A0AAP5H0G8</accession>
<dbReference type="Gene3D" id="3.40.50.1820">
    <property type="entry name" value="alpha/beta hydrolase"/>
    <property type="match status" value="1"/>
</dbReference>
<evidence type="ECO:0000313" key="2">
    <source>
        <dbReference type="EMBL" id="MDR6723627.1"/>
    </source>
</evidence>
<dbReference type="AlphaFoldDB" id="A0AAP5H0G8"/>
<dbReference type="InterPro" id="IPR000073">
    <property type="entry name" value="AB_hydrolase_1"/>
</dbReference>
<dbReference type="PANTHER" id="PTHR43798">
    <property type="entry name" value="MONOACYLGLYCEROL LIPASE"/>
    <property type="match status" value="1"/>
</dbReference>
<feature type="domain" description="AB hydrolase-1" evidence="1">
    <location>
        <begin position="51"/>
        <end position="164"/>
    </location>
</feature>
<evidence type="ECO:0000259" key="1">
    <source>
        <dbReference type="Pfam" id="PF00561"/>
    </source>
</evidence>
<dbReference type="GO" id="GO:0016020">
    <property type="term" value="C:membrane"/>
    <property type="evidence" value="ECO:0007669"/>
    <property type="project" value="TreeGrafter"/>
</dbReference>
<proteinExistence type="predicted"/>
<gene>
    <name evidence="2" type="ORF">J2W91_002089</name>
</gene>
<sequence length="294" mass="33921">MRFKSLAGRQFIHGSYDALLNSWPVDYVEIDVITSYGKTHIITAGDSQNQPLLLFHGTADNSAMMWIYNILDLSKSFFVIAIDAIGGSGKSEPNEEYDKNFDQVQWIDEILNSLNIHKANICGVSYGAYLSYYYTLKRPNVIHRAVCLAGRIPTTQLEVISKMIRAFLPEALFPTERNCQKLLRKLCGSNYIVFEQNTDLMKHWYYLLKYFNNKSMMQHKIKIINDEDIATIRAKTLFLIGEHDLLSNYPKAIQKLDKNQIQYKIIADTGHAINHERAERVNKEISQFILTVER</sequence>
<dbReference type="SUPFAM" id="SSF53474">
    <property type="entry name" value="alpha/beta-Hydrolases"/>
    <property type="match status" value="1"/>
</dbReference>
<dbReference type="RefSeq" id="WP_310139017.1">
    <property type="nucleotide sequence ID" value="NZ_JAVDTR010000005.1"/>
</dbReference>
<dbReference type="Proteomes" id="UP001254832">
    <property type="component" value="Unassembled WGS sequence"/>
</dbReference>